<feature type="compositionally biased region" description="Basic and acidic residues" evidence="5">
    <location>
        <begin position="1"/>
        <end position="19"/>
    </location>
</feature>
<dbReference type="InterPro" id="IPR013083">
    <property type="entry name" value="Znf_RING/FYVE/PHD"/>
</dbReference>
<keyword evidence="3" id="KW-0862">Zinc</keyword>
<dbReference type="PROSITE" id="PS00518">
    <property type="entry name" value="ZF_RING_1"/>
    <property type="match status" value="1"/>
</dbReference>
<reference evidence="8 9" key="1">
    <citation type="submission" date="2016-11" db="EMBL/GenBank/DDBJ databases">
        <title>The macronuclear genome of Stentor coeruleus: a giant cell with tiny introns.</title>
        <authorList>
            <person name="Slabodnick M."/>
            <person name="Ruby J.G."/>
            <person name="Reiff S.B."/>
            <person name="Swart E.C."/>
            <person name="Gosai S."/>
            <person name="Prabakaran S."/>
            <person name="Witkowska E."/>
            <person name="Larue G.E."/>
            <person name="Fisher S."/>
            <person name="Freeman R.M."/>
            <person name="Gunawardena J."/>
            <person name="Chu W."/>
            <person name="Stover N.A."/>
            <person name="Gregory B.D."/>
            <person name="Nowacki M."/>
            <person name="Derisi J."/>
            <person name="Roy S.W."/>
            <person name="Marshall W.F."/>
            <person name="Sood P."/>
        </authorList>
    </citation>
    <scope>NUCLEOTIDE SEQUENCE [LARGE SCALE GENOMIC DNA]</scope>
    <source>
        <strain evidence="8">WM001</strain>
    </source>
</reference>
<dbReference type="SMART" id="SM00336">
    <property type="entry name" value="BBOX"/>
    <property type="match status" value="1"/>
</dbReference>
<dbReference type="SMART" id="SM00184">
    <property type="entry name" value="RING"/>
    <property type="match status" value="1"/>
</dbReference>
<evidence type="ECO:0000313" key="8">
    <source>
        <dbReference type="EMBL" id="OMJ70292.1"/>
    </source>
</evidence>
<feature type="domain" description="RING-type" evidence="6">
    <location>
        <begin position="72"/>
        <end position="116"/>
    </location>
</feature>
<dbReference type="OrthoDB" id="305792at2759"/>
<dbReference type="PROSITE" id="PS50089">
    <property type="entry name" value="ZF_RING_2"/>
    <property type="match status" value="1"/>
</dbReference>
<gene>
    <name evidence="8" type="ORF">SteCoe_31757</name>
</gene>
<dbReference type="EMBL" id="MPUH01001102">
    <property type="protein sequence ID" value="OMJ70292.1"/>
    <property type="molecule type" value="Genomic_DNA"/>
</dbReference>
<keyword evidence="2 4" id="KW-0863">Zinc-finger</keyword>
<dbReference type="InterPro" id="IPR001841">
    <property type="entry name" value="Znf_RING"/>
</dbReference>
<dbReference type="InterPro" id="IPR017907">
    <property type="entry name" value="Znf_RING_CS"/>
</dbReference>
<evidence type="ECO:0000256" key="2">
    <source>
        <dbReference type="ARBA" id="ARBA00022771"/>
    </source>
</evidence>
<dbReference type="AlphaFoldDB" id="A0A1R2B0J7"/>
<feature type="domain" description="B box-type" evidence="7">
    <location>
        <begin position="139"/>
        <end position="178"/>
    </location>
</feature>
<evidence type="ECO:0000256" key="5">
    <source>
        <dbReference type="SAM" id="MobiDB-lite"/>
    </source>
</evidence>
<evidence type="ECO:0000313" key="9">
    <source>
        <dbReference type="Proteomes" id="UP000187209"/>
    </source>
</evidence>
<dbReference type="Gene3D" id="3.30.160.60">
    <property type="entry name" value="Classic Zinc Finger"/>
    <property type="match status" value="1"/>
</dbReference>
<dbReference type="SUPFAM" id="SSF57850">
    <property type="entry name" value="RING/U-box"/>
    <property type="match status" value="1"/>
</dbReference>
<dbReference type="GO" id="GO:0008270">
    <property type="term" value="F:zinc ion binding"/>
    <property type="evidence" value="ECO:0007669"/>
    <property type="project" value="UniProtKB-KW"/>
</dbReference>
<dbReference type="InterPro" id="IPR052667">
    <property type="entry name" value="E3_ubiquitin-ligase_RING"/>
</dbReference>
<evidence type="ECO:0000256" key="1">
    <source>
        <dbReference type="ARBA" id="ARBA00022723"/>
    </source>
</evidence>
<dbReference type="PROSITE" id="PS50119">
    <property type="entry name" value="ZF_BBOX"/>
    <property type="match status" value="1"/>
</dbReference>
<dbReference type="PANTHER" id="PTHR47156">
    <property type="entry name" value="PROTEIN CBG20824"/>
    <property type="match status" value="1"/>
</dbReference>
<dbReference type="Gene3D" id="3.30.40.10">
    <property type="entry name" value="Zinc/RING finger domain, C3HC4 (zinc finger)"/>
    <property type="match status" value="1"/>
</dbReference>
<sequence>MVKTKNSEKVLRNKPEKVASKSKPFCKRSLMQKAKEALSKNIEISRLLLLQLQDFSWGSKTPTKLIVSTHICPICAFNYENQSRLPICLPCGHTLCKKCVYSLQHSLLTGCCPFDRKEYFFIDDLLPVNHALIYVDKEKRNKICQLHGMEIIAYCKDDCAVLCGRCIFSHRSHCIIELDSSQVSEIVNVKLQNLKNVESRLQNLLEIWEDYRAFISGVMERINIAVSAQSQTKGKDNDKELIESIQNYITKIVQDIENSENNGSVNISQVLDSIKYHLGRVRSFRENYDLMDICEKLAFDANKELDFESPALLKITSLITELEENLFPRILSS</sequence>
<feature type="region of interest" description="Disordered" evidence="5">
    <location>
        <begin position="1"/>
        <end position="22"/>
    </location>
</feature>
<dbReference type="SUPFAM" id="SSF57845">
    <property type="entry name" value="B-box zinc-binding domain"/>
    <property type="match status" value="1"/>
</dbReference>
<evidence type="ECO:0000259" key="6">
    <source>
        <dbReference type="PROSITE" id="PS50089"/>
    </source>
</evidence>
<evidence type="ECO:0000259" key="7">
    <source>
        <dbReference type="PROSITE" id="PS50119"/>
    </source>
</evidence>
<dbReference type="Pfam" id="PF00643">
    <property type="entry name" value="zf-B_box"/>
    <property type="match status" value="1"/>
</dbReference>
<name>A0A1R2B0J7_9CILI</name>
<dbReference type="InterPro" id="IPR000315">
    <property type="entry name" value="Znf_B-box"/>
</dbReference>
<organism evidence="8 9">
    <name type="scientific">Stentor coeruleus</name>
    <dbReference type="NCBI Taxonomy" id="5963"/>
    <lineage>
        <taxon>Eukaryota</taxon>
        <taxon>Sar</taxon>
        <taxon>Alveolata</taxon>
        <taxon>Ciliophora</taxon>
        <taxon>Postciliodesmatophora</taxon>
        <taxon>Heterotrichea</taxon>
        <taxon>Heterotrichida</taxon>
        <taxon>Stentoridae</taxon>
        <taxon>Stentor</taxon>
    </lineage>
</organism>
<keyword evidence="9" id="KW-1185">Reference proteome</keyword>
<dbReference type="Proteomes" id="UP000187209">
    <property type="component" value="Unassembled WGS sequence"/>
</dbReference>
<protein>
    <recommendedName>
        <fullName evidence="10">RING-type domain-containing protein</fullName>
    </recommendedName>
</protein>
<keyword evidence="1" id="KW-0479">Metal-binding</keyword>
<evidence type="ECO:0008006" key="10">
    <source>
        <dbReference type="Google" id="ProtNLM"/>
    </source>
</evidence>
<comment type="caution">
    <text evidence="8">The sequence shown here is derived from an EMBL/GenBank/DDBJ whole genome shotgun (WGS) entry which is preliminary data.</text>
</comment>
<proteinExistence type="predicted"/>
<accession>A0A1R2B0J7</accession>
<evidence type="ECO:0000256" key="4">
    <source>
        <dbReference type="PROSITE-ProRule" id="PRU00024"/>
    </source>
</evidence>
<evidence type="ECO:0000256" key="3">
    <source>
        <dbReference type="ARBA" id="ARBA00022833"/>
    </source>
</evidence>
<dbReference type="PANTHER" id="PTHR47156:SF6">
    <property type="entry name" value="C2H2-TYPE DOMAIN-CONTAINING PROTEIN-RELATED"/>
    <property type="match status" value="1"/>
</dbReference>